<accession>A0A368JFS7</accession>
<feature type="binding site" evidence="6">
    <location>
        <position position="103"/>
    </location>
    <ligand>
        <name>a divalent metal cation</name>
        <dbReference type="ChEBI" id="CHEBI:60240"/>
        <label>1</label>
    </ligand>
</feature>
<protein>
    <recommendedName>
        <fullName evidence="3 5">GTP cyclohydrolase 1 type 2 homolog</fullName>
    </recommendedName>
</protein>
<dbReference type="SUPFAM" id="SSF102705">
    <property type="entry name" value="NIF3 (NGG1p interacting factor 3)-like"/>
    <property type="match status" value="1"/>
</dbReference>
<dbReference type="AlphaFoldDB" id="A0A368JFS7"/>
<evidence type="ECO:0000256" key="6">
    <source>
        <dbReference type="PIRSR" id="PIRSR602678-1"/>
    </source>
</evidence>
<gene>
    <name evidence="7" type="ORF">DUE52_25945</name>
</gene>
<evidence type="ECO:0000256" key="1">
    <source>
        <dbReference type="ARBA" id="ARBA00006964"/>
    </source>
</evidence>
<dbReference type="InterPro" id="IPR002678">
    <property type="entry name" value="DUF34/NIF3"/>
</dbReference>
<dbReference type="PANTHER" id="PTHR13799:SF14">
    <property type="entry name" value="GTP CYCLOHYDROLASE 1 TYPE 2 HOMOLOG"/>
    <property type="match status" value="1"/>
</dbReference>
<dbReference type="OrthoDB" id="9792792at2"/>
<dbReference type="InterPro" id="IPR015867">
    <property type="entry name" value="N-reg_PII/ATP_PRibTrfase_C"/>
</dbReference>
<feature type="binding site" evidence="6">
    <location>
        <position position="65"/>
    </location>
    <ligand>
        <name>a divalent metal cation</name>
        <dbReference type="ChEBI" id="CHEBI:60240"/>
        <label>1</label>
    </ligand>
</feature>
<evidence type="ECO:0000256" key="5">
    <source>
        <dbReference type="PIRNR" id="PIRNR037489"/>
    </source>
</evidence>
<dbReference type="Proteomes" id="UP000253383">
    <property type="component" value="Unassembled WGS sequence"/>
</dbReference>
<dbReference type="GO" id="GO:0005737">
    <property type="term" value="C:cytoplasm"/>
    <property type="evidence" value="ECO:0007669"/>
    <property type="project" value="TreeGrafter"/>
</dbReference>
<evidence type="ECO:0000256" key="3">
    <source>
        <dbReference type="ARBA" id="ARBA00022112"/>
    </source>
</evidence>
<feature type="binding site" evidence="6">
    <location>
        <position position="339"/>
    </location>
    <ligand>
        <name>a divalent metal cation</name>
        <dbReference type="ChEBI" id="CHEBI:60240"/>
        <label>1</label>
    </ligand>
</feature>
<dbReference type="PIRSF" id="PIRSF037489">
    <property type="entry name" value="UCP037489_NIF3_YqfO"/>
    <property type="match status" value="1"/>
</dbReference>
<evidence type="ECO:0000256" key="4">
    <source>
        <dbReference type="ARBA" id="ARBA00022723"/>
    </source>
</evidence>
<reference evidence="7 8" key="1">
    <citation type="submission" date="2018-07" db="EMBL/GenBank/DDBJ databases">
        <title>Genome analysis of Larkinella rosea.</title>
        <authorList>
            <person name="Zhou Z."/>
            <person name="Wang G."/>
        </authorList>
    </citation>
    <scope>NUCLEOTIDE SEQUENCE [LARGE SCALE GENOMIC DNA]</scope>
    <source>
        <strain evidence="8">zzj9</strain>
    </source>
</reference>
<dbReference type="RefSeq" id="WP_114408997.1">
    <property type="nucleotide sequence ID" value="NZ_QOWE01000026.1"/>
</dbReference>
<organism evidence="7 8">
    <name type="scientific">Larkinella punicea</name>
    <dbReference type="NCBI Taxonomy" id="2315727"/>
    <lineage>
        <taxon>Bacteria</taxon>
        <taxon>Pseudomonadati</taxon>
        <taxon>Bacteroidota</taxon>
        <taxon>Cytophagia</taxon>
        <taxon>Cytophagales</taxon>
        <taxon>Spirosomataceae</taxon>
        <taxon>Larkinella</taxon>
    </lineage>
</organism>
<evidence type="ECO:0000313" key="8">
    <source>
        <dbReference type="Proteomes" id="UP000253383"/>
    </source>
</evidence>
<dbReference type="EMBL" id="QOWE01000026">
    <property type="protein sequence ID" value="RCR66518.1"/>
    <property type="molecule type" value="Genomic_DNA"/>
</dbReference>
<sequence length="373" mass="41029">MTIRDITTCLEAWAPLAYQESYDNAGLIVGDAAAEVTGILVTLDVTEAVVEEAIRKNCNLIVAHHPIVFRGLKKFNGRNYVERVVIKAIKNDVALYAAHTNLDNIAGGVSFRIADQLGLQKVRILAPKSDVLMKLVTFVPNEQEGPAFKEATQTVLNALYEAGVGQIGQYDHCSFRTEGTGTFRGNDTSKPALGKSGEDTRAYENRIEAIFPAYLQPKVLAALRKAHPYEEVAYYLTALTNENQEVGSGAVGELPEPLSEVDFLAHLKTQMNLSVIRHTALRGLPVRRVAVCGGAGGFLLNDALKAGADVFITADYKYHEFFDADSRIIIADIGHYESEVFTKDLIQQYLLKKNDTFAVILSEIDTNPVLYYL</sequence>
<dbReference type="Gene3D" id="3.30.70.120">
    <property type="match status" value="1"/>
</dbReference>
<evidence type="ECO:0000313" key="7">
    <source>
        <dbReference type="EMBL" id="RCR66518.1"/>
    </source>
</evidence>
<dbReference type="FunFam" id="3.40.1390.30:FF:000001">
    <property type="entry name" value="GTP cyclohydrolase 1 type 2"/>
    <property type="match status" value="1"/>
</dbReference>
<comment type="caution">
    <text evidence="7">The sequence shown here is derived from an EMBL/GenBank/DDBJ whole genome shotgun (WGS) entry which is preliminary data.</text>
</comment>
<feature type="binding site" evidence="6">
    <location>
        <position position="64"/>
    </location>
    <ligand>
        <name>a divalent metal cation</name>
        <dbReference type="ChEBI" id="CHEBI:60240"/>
        <label>2</label>
    </ligand>
</feature>
<keyword evidence="8" id="KW-1185">Reference proteome</keyword>
<comment type="subunit">
    <text evidence="2">Homohexamer.</text>
</comment>
<dbReference type="Pfam" id="PF01784">
    <property type="entry name" value="DUF34_NIF3"/>
    <property type="match status" value="1"/>
</dbReference>
<comment type="similarity">
    <text evidence="1 5">Belongs to the GTP cyclohydrolase I type 2/NIF3 family.</text>
</comment>
<name>A0A368JFS7_9BACT</name>
<feature type="binding site" evidence="6">
    <location>
        <position position="335"/>
    </location>
    <ligand>
        <name>a divalent metal cation</name>
        <dbReference type="ChEBI" id="CHEBI:60240"/>
        <label>1</label>
    </ligand>
</feature>
<evidence type="ECO:0000256" key="2">
    <source>
        <dbReference type="ARBA" id="ARBA00011643"/>
    </source>
</evidence>
<dbReference type="PANTHER" id="PTHR13799">
    <property type="entry name" value="NGG1 INTERACTING FACTOR 3"/>
    <property type="match status" value="1"/>
</dbReference>
<proteinExistence type="inferred from homology"/>
<dbReference type="InterPro" id="IPR017221">
    <property type="entry name" value="DUF34/NIF3_bac"/>
</dbReference>
<keyword evidence="4 5" id="KW-0479">Metal-binding</keyword>
<dbReference type="NCBIfam" id="TIGR00486">
    <property type="entry name" value="YbgI_SA1388"/>
    <property type="match status" value="1"/>
</dbReference>
<dbReference type="GO" id="GO:0046872">
    <property type="term" value="F:metal ion binding"/>
    <property type="evidence" value="ECO:0007669"/>
    <property type="project" value="UniProtKB-UniRule"/>
</dbReference>
<dbReference type="Gene3D" id="3.40.1390.30">
    <property type="entry name" value="NIF3 (NGG1p interacting factor 3)-like"/>
    <property type="match status" value="1"/>
</dbReference>
<dbReference type="InterPro" id="IPR036069">
    <property type="entry name" value="DUF34/NIF3_sf"/>
</dbReference>